<dbReference type="InterPro" id="IPR036628">
    <property type="entry name" value="Clp_N_dom_sf"/>
</dbReference>
<proteinExistence type="predicted"/>
<dbReference type="SUPFAM" id="SSF81923">
    <property type="entry name" value="Double Clp-N motif"/>
    <property type="match status" value="1"/>
</dbReference>
<sequence length="155" mass="16779">MDQRVRDILALGRSDRTTDHAQTAVQHAVGAADEFGDSCVDSCHILLGLYLVDGFSVAANVLSHLELPEFELRRRLAGRNRVHCSSPLGIDDDVPVVFTEALAGADRMHHRHIGTEHLLLGVVASKTKSVNLLAGFGIAPDAVTHEVLGLMGWLR</sequence>
<keyword evidence="3" id="KW-1185">Reference proteome</keyword>
<comment type="caution">
    <text evidence="2">The sequence shown here is derived from an EMBL/GenBank/DDBJ whole genome shotgun (WGS) entry which is preliminary data.</text>
</comment>
<evidence type="ECO:0000259" key="1">
    <source>
        <dbReference type="Pfam" id="PF02861"/>
    </source>
</evidence>
<reference evidence="2 3" key="1">
    <citation type="submission" date="2024-02" db="EMBL/GenBank/DDBJ databases">
        <title>Rhodopirellula caenicola NBRC 110016.</title>
        <authorList>
            <person name="Ichikawa N."/>
            <person name="Katano-Makiyama Y."/>
            <person name="Hidaka K."/>
        </authorList>
    </citation>
    <scope>NUCLEOTIDE SEQUENCE [LARGE SCALE GENOMIC DNA]</scope>
    <source>
        <strain evidence="2 3">NBRC 110016</strain>
    </source>
</reference>
<dbReference type="InterPro" id="IPR004176">
    <property type="entry name" value="Clp_R_N"/>
</dbReference>
<organism evidence="2 3">
    <name type="scientific">Novipirellula caenicola</name>
    <dbReference type="NCBI Taxonomy" id="1536901"/>
    <lineage>
        <taxon>Bacteria</taxon>
        <taxon>Pseudomonadati</taxon>
        <taxon>Planctomycetota</taxon>
        <taxon>Planctomycetia</taxon>
        <taxon>Pirellulales</taxon>
        <taxon>Pirellulaceae</taxon>
        <taxon>Novipirellula</taxon>
    </lineage>
</organism>
<dbReference type="Gene3D" id="1.10.1780.10">
    <property type="entry name" value="Clp, N-terminal domain"/>
    <property type="match status" value="1"/>
</dbReference>
<name>A0ABP9VYX5_9BACT</name>
<protein>
    <recommendedName>
        <fullName evidence="1">Clp R domain-containing protein</fullName>
    </recommendedName>
</protein>
<feature type="domain" description="Clp R" evidence="1">
    <location>
        <begin position="17"/>
        <end position="124"/>
    </location>
</feature>
<accession>A0ABP9VYX5</accession>
<evidence type="ECO:0000313" key="3">
    <source>
        <dbReference type="Proteomes" id="UP001416858"/>
    </source>
</evidence>
<dbReference type="RefSeq" id="WP_345687625.1">
    <property type="nucleotide sequence ID" value="NZ_BAABRO010000018.1"/>
</dbReference>
<gene>
    <name evidence="2" type="ORF">Rcae01_05547</name>
</gene>
<dbReference type="EMBL" id="BAABRO010000018">
    <property type="protein sequence ID" value="GAA5510041.1"/>
    <property type="molecule type" value="Genomic_DNA"/>
</dbReference>
<dbReference type="Pfam" id="PF02861">
    <property type="entry name" value="Clp_N"/>
    <property type="match status" value="1"/>
</dbReference>
<evidence type="ECO:0000313" key="2">
    <source>
        <dbReference type="EMBL" id="GAA5510041.1"/>
    </source>
</evidence>
<dbReference type="Proteomes" id="UP001416858">
    <property type="component" value="Unassembled WGS sequence"/>
</dbReference>